<reference evidence="2" key="1">
    <citation type="journal article" date="2019" name="Int. J. Syst. Evol. Microbiol.">
        <title>The Global Catalogue of Microorganisms (GCM) 10K type strain sequencing project: providing services to taxonomists for standard genome sequencing and annotation.</title>
        <authorList>
            <consortium name="The Broad Institute Genomics Platform"/>
            <consortium name="The Broad Institute Genome Sequencing Center for Infectious Disease"/>
            <person name="Wu L."/>
            <person name="Ma J."/>
        </authorList>
    </citation>
    <scope>NUCLEOTIDE SEQUENCE [LARGE SCALE GENOMIC DNA]</scope>
    <source>
        <strain evidence="2">KCTC 52042</strain>
    </source>
</reference>
<gene>
    <name evidence="1" type="ORF">ACFSVN_10780</name>
</gene>
<protein>
    <recommendedName>
        <fullName evidence="3">DUF4402 domain-containing protein</fullName>
    </recommendedName>
</protein>
<dbReference type="Proteomes" id="UP001597460">
    <property type="component" value="Unassembled WGS sequence"/>
</dbReference>
<comment type="caution">
    <text evidence="1">The sequence shown here is derived from an EMBL/GenBank/DDBJ whole genome shotgun (WGS) entry which is preliminary data.</text>
</comment>
<evidence type="ECO:0000313" key="1">
    <source>
        <dbReference type="EMBL" id="MFD2532932.1"/>
    </source>
</evidence>
<accession>A0ABW5JN85</accession>
<dbReference type="RefSeq" id="WP_390302269.1">
    <property type="nucleotide sequence ID" value="NZ_JBHULI010000024.1"/>
</dbReference>
<evidence type="ECO:0000313" key="2">
    <source>
        <dbReference type="Proteomes" id="UP001597460"/>
    </source>
</evidence>
<proteinExistence type="predicted"/>
<sequence>MESIQDLDFGNLLRDSQKSINALTGTVNTGGGTKNSLPGGQRGGFVVIADAGSGVKLEISFPSTLQTDPFNGSSLQPDFSRLSNSSSTEAFIVAEGDISGTLTDINVSGAEFGAISGGVSATIGDGGDYFDFPTNEITAGGQNGNGVAVVIGGAISTFSATGIGQYTGDITLTVEVED</sequence>
<organism evidence="1 2">
    <name type="scientific">Gracilimonas halophila</name>
    <dbReference type="NCBI Taxonomy" id="1834464"/>
    <lineage>
        <taxon>Bacteria</taxon>
        <taxon>Pseudomonadati</taxon>
        <taxon>Balneolota</taxon>
        <taxon>Balneolia</taxon>
        <taxon>Balneolales</taxon>
        <taxon>Balneolaceae</taxon>
        <taxon>Gracilimonas</taxon>
    </lineage>
</organism>
<dbReference type="EMBL" id="JBHULI010000024">
    <property type="protein sequence ID" value="MFD2532932.1"/>
    <property type="molecule type" value="Genomic_DNA"/>
</dbReference>
<keyword evidence="2" id="KW-1185">Reference proteome</keyword>
<name>A0ABW5JN85_9BACT</name>
<evidence type="ECO:0008006" key="3">
    <source>
        <dbReference type="Google" id="ProtNLM"/>
    </source>
</evidence>